<protein>
    <submittedName>
        <fullName evidence="1">TD and POZ domain-containing protein 4</fullName>
    </submittedName>
</protein>
<name>A0AAV4VVE4_9ARAC</name>
<gene>
    <name evidence="1" type="primary">Tdpoz4_26</name>
    <name evidence="1" type="ORF">CDAR_598631</name>
</gene>
<dbReference type="Proteomes" id="UP001054837">
    <property type="component" value="Unassembled WGS sequence"/>
</dbReference>
<organism evidence="1 2">
    <name type="scientific">Caerostris darwini</name>
    <dbReference type="NCBI Taxonomy" id="1538125"/>
    <lineage>
        <taxon>Eukaryota</taxon>
        <taxon>Metazoa</taxon>
        <taxon>Ecdysozoa</taxon>
        <taxon>Arthropoda</taxon>
        <taxon>Chelicerata</taxon>
        <taxon>Arachnida</taxon>
        <taxon>Araneae</taxon>
        <taxon>Araneomorphae</taxon>
        <taxon>Entelegynae</taxon>
        <taxon>Araneoidea</taxon>
        <taxon>Araneidae</taxon>
        <taxon>Caerostris</taxon>
    </lineage>
</organism>
<dbReference type="InterPro" id="IPR008974">
    <property type="entry name" value="TRAF-like"/>
</dbReference>
<dbReference type="AlphaFoldDB" id="A0AAV4VVE4"/>
<dbReference type="Gene3D" id="2.60.210.10">
    <property type="entry name" value="Apoptosis, Tumor Necrosis Factor Receptor Associated Protein 2, Chain A"/>
    <property type="match status" value="1"/>
</dbReference>
<evidence type="ECO:0000313" key="2">
    <source>
        <dbReference type="Proteomes" id="UP001054837"/>
    </source>
</evidence>
<sequence>MASKRNGGTKYFEFHWTIENFSIWWQRTSCVFPSPSFVVNEMENTKWNLWMKHKELHNKYRIAIYLNREKDSIDLDISLGFRFTLLAEDETVLISSPKAENCVFQKGTSFAFHLGADELNRYIEMQTTHPCNIKAVCRMWYGEGELIDIGNCFGLTRFEIETFCFSWTINDFSYLNSDKNAKVLIKSHLNKPLMTFILYLTKEEKSGKEILNIDIMTHQNTRIATFESSIQDVDGNKHFCGKEDYDVQGKGKIGTFKLKQTKQELVESKNIFLKDNFLSLNCECTICTGIYYATNEKHDFGVISSDSRTEIFKSTPRIPSSNLQNDLMSMTAILIVGPWSSGSDSQSDIIGLLGSDSQSVSLVL</sequence>
<proteinExistence type="predicted"/>
<comment type="caution">
    <text evidence="1">The sequence shown here is derived from an EMBL/GenBank/DDBJ whole genome shotgun (WGS) entry which is preliminary data.</text>
</comment>
<evidence type="ECO:0000313" key="1">
    <source>
        <dbReference type="EMBL" id="GIY73978.1"/>
    </source>
</evidence>
<reference evidence="1 2" key="1">
    <citation type="submission" date="2021-06" db="EMBL/GenBank/DDBJ databases">
        <title>Caerostris darwini draft genome.</title>
        <authorList>
            <person name="Kono N."/>
            <person name="Arakawa K."/>
        </authorList>
    </citation>
    <scope>NUCLEOTIDE SEQUENCE [LARGE SCALE GENOMIC DNA]</scope>
</reference>
<dbReference type="EMBL" id="BPLQ01013677">
    <property type="protein sequence ID" value="GIY73978.1"/>
    <property type="molecule type" value="Genomic_DNA"/>
</dbReference>
<dbReference type="SUPFAM" id="SSF49599">
    <property type="entry name" value="TRAF domain-like"/>
    <property type="match status" value="1"/>
</dbReference>
<keyword evidence="2" id="KW-1185">Reference proteome</keyword>
<accession>A0AAV4VVE4</accession>